<reference evidence="11" key="1">
    <citation type="submission" date="2020-05" db="EMBL/GenBank/DDBJ databases">
        <authorList>
            <person name="Chiriac C."/>
            <person name="Salcher M."/>
            <person name="Ghai R."/>
            <person name="Kavagutti S V."/>
        </authorList>
    </citation>
    <scope>NUCLEOTIDE SEQUENCE</scope>
</reference>
<dbReference type="HAMAP" id="MF_00377">
    <property type="entry name" value="DnaA_bact"/>
    <property type="match status" value="1"/>
</dbReference>
<dbReference type="EMBL" id="CAFBNO010000002">
    <property type="protein sequence ID" value="CAB4946212.1"/>
    <property type="molecule type" value="Genomic_DNA"/>
</dbReference>
<dbReference type="InterPro" id="IPR020591">
    <property type="entry name" value="Chromosome_initiator_DnaA-like"/>
</dbReference>
<dbReference type="PANTHER" id="PTHR30050:SF2">
    <property type="entry name" value="CHROMOSOMAL REPLICATION INITIATOR PROTEIN DNAA"/>
    <property type="match status" value="1"/>
</dbReference>
<evidence type="ECO:0000313" key="11">
    <source>
        <dbReference type="EMBL" id="CAB4946212.1"/>
    </source>
</evidence>
<evidence type="ECO:0000256" key="8">
    <source>
        <dbReference type="SAM" id="MobiDB-lite"/>
    </source>
</evidence>
<dbReference type="CDD" id="cd06571">
    <property type="entry name" value="Bac_DnaA_C"/>
    <property type="match status" value="1"/>
</dbReference>
<evidence type="ECO:0000256" key="1">
    <source>
        <dbReference type="ARBA" id="ARBA00006583"/>
    </source>
</evidence>
<proteinExistence type="inferred from homology"/>
<dbReference type="SMART" id="SM00760">
    <property type="entry name" value="Bac_DnaA_C"/>
    <property type="match status" value="1"/>
</dbReference>
<evidence type="ECO:0000256" key="6">
    <source>
        <dbReference type="ARBA" id="ARBA00023121"/>
    </source>
</evidence>
<dbReference type="SMART" id="SM00382">
    <property type="entry name" value="AAA"/>
    <property type="match status" value="1"/>
</dbReference>
<dbReference type="GO" id="GO:0006275">
    <property type="term" value="P:regulation of DNA replication"/>
    <property type="evidence" value="ECO:0007669"/>
    <property type="project" value="InterPro"/>
</dbReference>
<dbReference type="GO" id="GO:0006270">
    <property type="term" value="P:DNA replication initiation"/>
    <property type="evidence" value="ECO:0007669"/>
    <property type="project" value="InterPro"/>
</dbReference>
<dbReference type="SUPFAM" id="SSF48295">
    <property type="entry name" value="TrpR-like"/>
    <property type="match status" value="1"/>
</dbReference>
<keyword evidence="3" id="KW-0235">DNA replication</keyword>
<evidence type="ECO:0000259" key="10">
    <source>
        <dbReference type="SMART" id="SM00760"/>
    </source>
</evidence>
<dbReference type="InterPro" id="IPR013159">
    <property type="entry name" value="DnaA_C"/>
</dbReference>
<dbReference type="GO" id="GO:0005524">
    <property type="term" value="F:ATP binding"/>
    <property type="evidence" value="ECO:0007669"/>
    <property type="project" value="UniProtKB-KW"/>
</dbReference>
<feature type="region of interest" description="Disordered" evidence="8">
    <location>
        <begin position="110"/>
        <end position="129"/>
    </location>
</feature>
<dbReference type="CDD" id="cd00009">
    <property type="entry name" value="AAA"/>
    <property type="match status" value="1"/>
</dbReference>
<evidence type="ECO:0000256" key="7">
    <source>
        <dbReference type="ARBA" id="ARBA00023125"/>
    </source>
</evidence>
<dbReference type="SUPFAM" id="SSF52540">
    <property type="entry name" value="P-loop containing nucleoside triphosphate hydrolases"/>
    <property type="match status" value="1"/>
</dbReference>
<dbReference type="InterPro" id="IPR027417">
    <property type="entry name" value="P-loop_NTPase"/>
</dbReference>
<dbReference type="AlphaFoldDB" id="A0A6J7JVX4"/>
<dbReference type="PROSITE" id="PS01008">
    <property type="entry name" value="DNAA"/>
    <property type="match status" value="1"/>
</dbReference>
<dbReference type="GO" id="GO:0005886">
    <property type="term" value="C:plasma membrane"/>
    <property type="evidence" value="ECO:0007669"/>
    <property type="project" value="TreeGrafter"/>
</dbReference>
<protein>
    <submittedName>
        <fullName evidence="11">Unannotated protein</fullName>
    </submittedName>
</protein>
<sequence length="471" mass="52591">MAEDGATADLWVATRAALAVDDRISPAMQGFLDLAEVQGAIGDSIYLEVPNDLARSMLDQRIRPIIEELLRSNPDNQEIYNFRVTTNPDIEPVFGSTGNTVGAEFDEATSIGSASSPEPARTPNSSGFETRLNPKYTFDNFVMGSTNILARSAAFAVADKPAGAYNPLFIYGKSGLGKTHLLHAIGHEAMSLYPRFKVRYVSSEEFTNDFINAIRNNNSNSFINEYRNVDILLIDDIQFLSGKSETQEAFFHTFNALHNHNKQVVITSDVEPSQLSGFEDRMLSRFEWGLKTDIQAPALETRIAILRKKAETEKVRVTDDILEYIAERVSSNVRELEGTLIRVTAFANLSRHQIDMPLVQTVLKNVPSVSEDTSVQAADIIRAVSDYFKISPDDLHGNSRVAAIAMARQIAMHLCREMTPLSLPKIGQIFGGRDHTTVMYATRKITTMMNDRRYIYNQVTDIIGRIRADQR</sequence>
<keyword evidence="5" id="KW-0067">ATP-binding</keyword>
<dbReference type="InterPro" id="IPR010921">
    <property type="entry name" value="Trp_repressor/repl_initiator"/>
</dbReference>
<evidence type="ECO:0000259" key="9">
    <source>
        <dbReference type="SMART" id="SM00382"/>
    </source>
</evidence>
<keyword evidence="6" id="KW-0446">Lipid-binding</keyword>
<dbReference type="Gene3D" id="1.10.8.60">
    <property type="match status" value="1"/>
</dbReference>
<dbReference type="FunFam" id="3.40.50.300:FF:000668">
    <property type="entry name" value="Chromosomal replication initiator protein DnaA"/>
    <property type="match status" value="1"/>
</dbReference>
<accession>A0A6J7JVX4</accession>
<dbReference type="InterPro" id="IPR003593">
    <property type="entry name" value="AAA+_ATPase"/>
</dbReference>
<feature type="compositionally biased region" description="Polar residues" evidence="8">
    <location>
        <begin position="110"/>
        <end position="128"/>
    </location>
</feature>
<organism evidence="11">
    <name type="scientific">freshwater metagenome</name>
    <dbReference type="NCBI Taxonomy" id="449393"/>
    <lineage>
        <taxon>unclassified sequences</taxon>
        <taxon>metagenomes</taxon>
        <taxon>ecological metagenomes</taxon>
    </lineage>
</organism>
<dbReference type="Gene3D" id="3.40.50.300">
    <property type="entry name" value="P-loop containing nucleotide triphosphate hydrolases"/>
    <property type="match status" value="1"/>
</dbReference>
<dbReference type="NCBIfam" id="TIGR00362">
    <property type="entry name" value="DnaA"/>
    <property type="match status" value="1"/>
</dbReference>
<dbReference type="NCBIfam" id="NF010686">
    <property type="entry name" value="PRK14086.1"/>
    <property type="match status" value="1"/>
</dbReference>
<dbReference type="GO" id="GO:0003688">
    <property type="term" value="F:DNA replication origin binding"/>
    <property type="evidence" value="ECO:0007669"/>
    <property type="project" value="InterPro"/>
</dbReference>
<dbReference type="GO" id="GO:0008289">
    <property type="term" value="F:lipid binding"/>
    <property type="evidence" value="ECO:0007669"/>
    <property type="project" value="UniProtKB-KW"/>
</dbReference>
<dbReference type="Pfam" id="PF08299">
    <property type="entry name" value="Bac_DnaA_C"/>
    <property type="match status" value="1"/>
</dbReference>
<dbReference type="Pfam" id="PF00308">
    <property type="entry name" value="Bac_DnaA"/>
    <property type="match status" value="1"/>
</dbReference>
<gene>
    <name evidence="11" type="ORF">UFOPK3837_00134</name>
</gene>
<keyword evidence="7" id="KW-0238">DNA-binding</keyword>
<dbReference type="FunFam" id="1.10.8.60:FF:000003">
    <property type="entry name" value="Chromosomal replication initiator protein DnaA"/>
    <property type="match status" value="1"/>
</dbReference>
<comment type="similarity">
    <text evidence="1">Belongs to the DnaA family.</text>
</comment>
<dbReference type="PANTHER" id="PTHR30050">
    <property type="entry name" value="CHROMOSOMAL REPLICATION INITIATOR PROTEIN DNAA"/>
    <property type="match status" value="1"/>
</dbReference>
<dbReference type="InterPro" id="IPR018312">
    <property type="entry name" value="Chromosome_initiator_DnaA_CS"/>
</dbReference>
<keyword evidence="4" id="KW-0547">Nucleotide-binding</keyword>
<dbReference type="Gene3D" id="1.10.1750.10">
    <property type="match status" value="1"/>
</dbReference>
<evidence type="ECO:0000256" key="2">
    <source>
        <dbReference type="ARBA" id="ARBA00022490"/>
    </source>
</evidence>
<dbReference type="InterPro" id="IPR001957">
    <property type="entry name" value="Chromosome_initiator_DnaA"/>
</dbReference>
<dbReference type="InterPro" id="IPR013317">
    <property type="entry name" value="DnaA_dom"/>
</dbReference>
<dbReference type="PRINTS" id="PR00051">
    <property type="entry name" value="DNAA"/>
</dbReference>
<keyword evidence="2" id="KW-0963">Cytoplasm</keyword>
<evidence type="ECO:0000256" key="3">
    <source>
        <dbReference type="ARBA" id="ARBA00022705"/>
    </source>
</evidence>
<evidence type="ECO:0000256" key="4">
    <source>
        <dbReference type="ARBA" id="ARBA00022741"/>
    </source>
</evidence>
<evidence type="ECO:0000256" key="5">
    <source>
        <dbReference type="ARBA" id="ARBA00022840"/>
    </source>
</evidence>
<name>A0A6J7JVX4_9ZZZZ</name>
<feature type="domain" description="AAA+ ATPase" evidence="9">
    <location>
        <begin position="164"/>
        <end position="300"/>
    </location>
</feature>
<feature type="domain" description="Chromosomal replication initiator DnaA C-terminal" evidence="10">
    <location>
        <begin position="376"/>
        <end position="445"/>
    </location>
</feature>